<name>M1XU57_NATM8</name>
<feature type="domain" description="DUF8159" evidence="2">
    <location>
        <begin position="1"/>
        <end position="115"/>
    </location>
</feature>
<dbReference type="AlphaFoldDB" id="M1XU57"/>
<dbReference type="OrthoDB" id="290983at2157"/>
<accession>M1XU57</accession>
<evidence type="ECO:0000313" key="3">
    <source>
        <dbReference type="EMBL" id="CCQ38006.1"/>
    </source>
</evidence>
<gene>
    <name evidence="3" type="ordered locus">Nmlp_3894</name>
</gene>
<evidence type="ECO:0000259" key="2">
    <source>
        <dbReference type="Pfam" id="PF26490"/>
    </source>
</evidence>
<organism evidence="3 4">
    <name type="scientific">Natronomonas moolapensis (strain DSM 18674 / CECT 7526 / JCM 14361 / 8.8.11)</name>
    <dbReference type="NCBI Taxonomy" id="268739"/>
    <lineage>
        <taxon>Archaea</taxon>
        <taxon>Methanobacteriati</taxon>
        <taxon>Methanobacteriota</taxon>
        <taxon>Stenosarchaea group</taxon>
        <taxon>Halobacteria</taxon>
        <taxon>Halobacteriales</taxon>
        <taxon>Natronomonadaceae</taxon>
        <taxon>Natronomonas</taxon>
    </lineage>
</organism>
<dbReference type="HOGENOM" id="CLU_1850687_0_0_2"/>
<dbReference type="EMBL" id="HF582854">
    <property type="protein sequence ID" value="CCQ38006.1"/>
    <property type="molecule type" value="Genomic_DNA"/>
</dbReference>
<dbReference type="eggNOG" id="arCOG06310">
    <property type="taxonomic scope" value="Archaea"/>
</dbReference>
<reference evidence="3 4" key="1">
    <citation type="journal article" date="2013" name="Genome Announc.">
        <title>Genome of the haloarchaeon Natronomonas moolapensis, a neutrophilic member of a previously haloalkaliphilic genus.</title>
        <authorList>
            <person name="Dyall-Smith M.L."/>
            <person name="Pfeiffer F."/>
            <person name="Oberwinkler T."/>
            <person name="Klee K."/>
            <person name="Rampp M."/>
            <person name="Palm P."/>
            <person name="Gross K."/>
            <person name="Schuster S.C."/>
            <person name="Oesterhelt D."/>
        </authorList>
    </citation>
    <scope>NUCLEOTIDE SEQUENCE [LARGE SCALE GENOMIC DNA]</scope>
    <source>
        <strain evidence="4">DSM 18674 / JCM 14361 / 8.8.11</strain>
    </source>
</reference>
<dbReference type="Proteomes" id="UP000011867">
    <property type="component" value="Chromosome"/>
</dbReference>
<proteinExistence type="predicted"/>
<dbReference type="RefSeq" id="WP_015410733.1">
    <property type="nucleotide sequence ID" value="NC_020388.1"/>
</dbReference>
<evidence type="ECO:0000313" key="4">
    <source>
        <dbReference type="Proteomes" id="UP000011867"/>
    </source>
</evidence>
<dbReference type="Pfam" id="PF26490">
    <property type="entry name" value="DUF8159"/>
    <property type="match status" value="1"/>
</dbReference>
<dbReference type="STRING" id="268739.Nmlp_3894"/>
<protein>
    <recommendedName>
        <fullName evidence="2">DUF8159 domain-containing protein</fullName>
    </recommendedName>
</protein>
<dbReference type="KEGG" id="nmo:Nmlp_3894"/>
<feature type="region of interest" description="Disordered" evidence="1">
    <location>
        <begin position="110"/>
        <end position="138"/>
    </location>
</feature>
<evidence type="ECO:0000256" key="1">
    <source>
        <dbReference type="SAM" id="MobiDB-lite"/>
    </source>
</evidence>
<keyword evidence="4" id="KW-1185">Reference proteome</keyword>
<dbReference type="InterPro" id="IPR058473">
    <property type="entry name" value="DUF8159"/>
</dbReference>
<dbReference type="GeneID" id="14652131"/>
<sequence length="138" mass="15190">MESAPRIVDRLERNLMSLGVYVERHALESDTLHLEYETAAPGLTTGDIGNVCSELREAHDAKWEPRDCTFWAFHTEGGFHGRWSVSAGWFRALDRGDISETDFSTLVLSTREPASEPPAEVPTFGEAAADPVETDGPA</sequence>